<dbReference type="SUPFAM" id="SSF55154">
    <property type="entry name" value="CYTH-like phosphatases"/>
    <property type="match status" value="1"/>
</dbReference>
<dbReference type="CDD" id="cd07890">
    <property type="entry name" value="CYTH-like_AC_IV-like"/>
    <property type="match status" value="1"/>
</dbReference>
<keyword evidence="3" id="KW-1185">Reference proteome</keyword>
<dbReference type="InterPro" id="IPR008173">
    <property type="entry name" value="Adenylyl_cyclase_CyaB"/>
</dbReference>
<dbReference type="EMBL" id="FPCJ01000001">
    <property type="protein sequence ID" value="SFV28990.1"/>
    <property type="molecule type" value="Genomic_DNA"/>
</dbReference>
<dbReference type="Proteomes" id="UP000199537">
    <property type="component" value="Unassembled WGS sequence"/>
</dbReference>
<dbReference type="PANTHER" id="PTHR21028">
    <property type="entry name" value="SI:CH211-156B7.4"/>
    <property type="match status" value="1"/>
</dbReference>
<organism evidence="2 3">
    <name type="scientific">Thermoflavifilum thermophilum</name>
    <dbReference type="NCBI Taxonomy" id="1393122"/>
    <lineage>
        <taxon>Bacteria</taxon>
        <taxon>Pseudomonadati</taxon>
        <taxon>Bacteroidota</taxon>
        <taxon>Chitinophagia</taxon>
        <taxon>Chitinophagales</taxon>
        <taxon>Chitinophagaceae</taxon>
        <taxon>Thermoflavifilum</taxon>
    </lineage>
</organism>
<dbReference type="InterPro" id="IPR023577">
    <property type="entry name" value="CYTH_domain"/>
</dbReference>
<name>A0A1I7N2V2_9BACT</name>
<dbReference type="SMART" id="SM01118">
    <property type="entry name" value="CYTH"/>
    <property type="match status" value="1"/>
</dbReference>
<gene>
    <name evidence="2" type="ORF">SAMN05660895_0454</name>
</gene>
<proteinExistence type="predicted"/>
<dbReference type="Gene3D" id="2.40.320.10">
    <property type="entry name" value="Hypothetical Protein Pfu-838710-001"/>
    <property type="match status" value="1"/>
</dbReference>
<dbReference type="RefSeq" id="WP_222842554.1">
    <property type="nucleotide sequence ID" value="NZ_FPCJ01000001.1"/>
</dbReference>
<dbReference type="STRING" id="1393122.SAMN05660895_0454"/>
<reference evidence="3" key="1">
    <citation type="submission" date="2016-10" db="EMBL/GenBank/DDBJ databases">
        <authorList>
            <person name="Varghese N."/>
            <person name="Submissions S."/>
        </authorList>
    </citation>
    <scope>NUCLEOTIDE SEQUENCE [LARGE SCALE GENOMIC DNA]</scope>
    <source>
        <strain evidence="3">DSM 14807</strain>
    </source>
</reference>
<sequence>MPVNVEFKARVAGLADARHWLQSQHARFIGTDEQVDVYFRVPEGRLKLRIGNIERALIYYRREENAAIRQSDVWLYPLQDAQNLKQLLAACLGILGEVHKKREIYFIGQTKFHLDEVSGLGFFVEAEVIEDSATVDKQQMEQLAAYYRDSLHIAADQLVQASYLDLILAANDK</sequence>
<protein>
    <submittedName>
        <fullName evidence="2">Adenylyl cyclase CyaB, putative</fullName>
    </submittedName>
</protein>
<evidence type="ECO:0000313" key="3">
    <source>
        <dbReference type="Proteomes" id="UP000199537"/>
    </source>
</evidence>
<evidence type="ECO:0000313" key="2">
    <source>
        <dbReference type="EMBL" id="SFV28990.1"/>
    </source>
</evidence>
<dbReference type="PROSITE" id="PS51707">
    <property type="entry name" value="CYTH"/>
    <property type="match status" value="1"/>
</dbReference>
<evidence type="ECO:0000259" key="1">
    <source>
        <dbReference type="PROSITE" id="PS51707"/>
    </source>
</evidence>
<dbReference type="PANTHER" id="PTHR21028:SF2">
    <property type="entry name" value="CYTH DOMAIN-CONTAINING PROTEIN"/>
    <property type="match status" value="1"/>
</dbReference>
<accession>A0A1I7N2V2</accession>
<dbReference type="Pfam" id="PF01928">
    <property type="entry name" value="CYTH"/>
    <property type="match status" value="1"/>
</dbReference>
<feature type="domain" description="CYTH" evidence="1">
    <location>
        <begin position="2"/>
        <end position="169"/>
    </location>
</feature>
<dbReference type="InterPro" id="IPR033469">
    <property type="entry name" value="CYTH-like_dom_sf"/>
</dbReference>
<dbReference type="AlphaFoldDB" id="A0A1I7N2V2"/>